<dbReference type="AlphaFoldDB" id="A0A7X8YDS0"/>
<dbReference type="Gene3D" id="3.60.21.10">
    <property type="match status" value="1"/>
</dbReference>
<dbReference type="RefSeq" id="WP_168886965.1">
    <property type="nucleotide sequence ID" value="NZ_JABAHY010000003.1"/>
</dbReference>
<dbReference type="PANTHER" id="PTHR11575">
    <property type="entry name" value="5'-NUCLEOTIDASE-RELATED"/>
    <property type="match status" value="1"/>
</dbReference>
<dbReference type="InterPro" id="IPR029052">
    <property type="entry name" value="Metallo-depent_PP-like"/>
</dbReference>
<keyword evidence="2" id="KW-0378">Hydrolase</keyword>
<dbReference type="GO" id="GO:0008253">
    <property type="term" value="F:5'-nucleotidase activity"/>
    <property type="evidence" value="ECO:0007669"/>
    <property type="project" value="TreeGrafter"/>
</dbReference>
<evidence type="ECO:0000313" key="7">
    <source>
        <dbReference type="Proteomes" id="UP000523139"/>
    </source>
</evidence>
<reference evidence="6 7" key="1">
    <citation type="submission" date="2020-04" db="EMBL/GenBank/DDBJ databases">
        <title>Nesterenkonia sp. nov., isolated from marine sediment.</title>
        <authorList>
            <person name="Zhang G."/>
        </authorList>
    </citation>
    <scope>NUCLEOTIDE SEQUENCE [LARGE SCALE GENOMIC DNA]</scope>
    <source>
        <strain evidence="6 7">MY13</strain>
    </source>
</reference>
<proteinExistence type="inferred from homology"/>
<comment type="caution">
    <text evidence="6">The sequence shown here is derived from an EMBL/GenBank/DDBJ whole genome shotgun (WGS) entry which is preliminary data.</text>
</comment>
<feature type="chain" id="PRO_5039744067" description="Bifunctional metallophosphatase/5'-nucleotidase" evidence="2">
    <location>
        <begin position="19"/>
        <end position="661"/>
    </location>
</feature>
<dbReference type="PANTHER" id="PTHR11575:SF24">
    <property type="entry name" value="5'-NUCLEOTIDASE"/>
    <property type="match status" value="1"/>
</dbReference>
<dbReference type="SUPFAM" id="SSF56300">
    <property type="entry name" value="Metallo-dependent phosphatases"/>
    <property type="match status" value="1"/>
</dbReference>
<evidence type="ECO:0000259" key="5">
    <source>
        <dbReference type="Pfam" id="PF02872"/>
    </source>
</evidence>
<feature type="domain" description="Calcineurin-like phosphoesterase" evidence="4">
    <location>
        <begin position="60"/>
        <end position="269"/>
    </location>
</feature>
<feature type="compositionally biased region" description="Acidic residues" evidence="3">
    <location>
        <begin position="45"/>
        <end position="54"/>
    </location>
</feature>
<dbReference type="Gene3D" id="3.90.780.10">
    <property type="entry name" value="5'-Nucleotidase, C-terminal domain"/>
    <property type="match status" value="1"/>
</dbReference>
<evidence type="ECO:0000256" key="1">
    <source>
        <dbReference type="ARBA" id="ARBA00022729"/>
    </source>
</evidence>
<dbReference type="GO" id="GO:0009166">
    <property type="term" value="P:nucleotide catabolic process"/>
    <property type="evidence" value="ECO:0007669"/>
    <property type="project" value="InterPro"/>
</dbReference>
<keyword evidence="7" id="KW-1185">Reference proteome</keyword>
<dbReference type="PRINTS" id="PR01607">
    <property type="entry name" value="APYRASEFAMLY"/>
</dbReference>
<feature type="region of interest" description="Disordered" evidence="3">
    <location>
        <begin position="27"/>
        <end position="54"/>
    </location>
</feature>
<dbReference type="Pfam" id="PF02872">
    <property type="entry name" value="5_nucleotid_C"/>
    <property type="match status" value="1"/>
</dbReference>
<accession>A0A7X8YDS0</accession>
<protein>
    <recommendedName>
        <fullName evidence="8">Bifunctional metallophosphatase/5'-nucleotidase</fullName>
    </recommendedName>
</protein>
<gene>
    <name evidence="6" type="ORF">HGQ17_05510</name>
</gene>
<evidence type="ECO:0000259" key="4">
    <source>
        <dbReference type="Pfam" id="PF00149"/>
    </source>
</evidence>
<dbReference type="Proteomes" id="UP000523139">
    <property type="component" value="Unassembled WGS sequence"/>
</dbReference>
<feature type="signal peptide" evidence="2">
    <location>
        <begin position="1"/>
        <end position="18"/>
    </location>
</feature>
<feature type="domain" description="5'-Nucleotidase C-terminal" evidence="5">
    <location>
        <begin position="385"/>
        <end position="528"/>
    </location>
</feature>
<dbReference type="GO" id="GO:0000166">
    <property type="term" value="F:nucleotide binding"/>
    <property type="evidence" value="ECO:0007669"/>
    <property type="project" value="UniProtKB-KW"/>
</dbReference>
<evidence type="ECO:0000256" key="2">
    <source>
        <dbReference type="RuleBase" id="RU362119"/>
    </source>
</evidence>
<keyword evidence="2" id="KW-0547">Nucleotide-binding</keyword>
<evidence type="ECO:0000313" key="6">
    <source>
        <dbReference type="EMBL" id="NLS09472.1"/>
    </source>
</evidence>
<dbReference type="GO" id="GO:0030288">
    <property type="term" value="C:outer membrane-bounded periplasmic space"/>
    <property type="evidence" value="ECO:0007669"/>
    <property type="project" value="TreeGrafter"/>
</dbReference>
<dbReference type="SUPFAM" id="SSF55816">
    <property type="entry name" value="5'-nucleotidase (syn. UDP-sugar hydrolase), C-terminal domain"/>
    <property type="match status" value="1"/>
</dbReference>
<dbReference type="Pfam" id="PF00149">
    <property type="entry name" value="Metallophos"/>
    <property type="match status" value="1"/>
</dbReference>
<evidence type="ECO:0008006" key="8">
    <source>
        <dbReference type="Google" id="ProtNLM"/>
    </source>
</evidence>
<dbReference type="InterPro" id="IPR036907">
    <property type="entry name" value="5'-Nucleotdase_C_sf"/>
</dbReference>
<dbReference type="InterPro" id="IPR004843">
    <property type="entry name" value="Calcineurin-like_PHP"/>
</dbReference>
<dbReference type="InterPro" id="IPR008334">
    <property type="entry name" value="5'-Nucleotdase_C"/>
</dbReference>
<dbReference type="EMBL" id="JABAHY010000003">
    <property type="protein sequence ID" value="NLS09472.1"/>
    <property type="molecule type" value="Genomic_DNA"/>
</dbReference>
<dbReference type="InterPro" id="IPR006179">
    <property type="entry name" value="5_nucleotidase/apyrase"/>
</dbReference>
<dbReference type="PROSITE" id="PS51257">
    <property type="entry name" value="PROKAR_LIPOPROTEIN"/>
    <property type="match status" value="1"/>
</dbReference>
<organism evidence="6 7">
    <name type="scientific">Nesterenkonia sedimenti</name>
    <dbReference type="NCBI Taxonomy" id="1463632"/>
    <lineage>
        <taxon>Bacteria</taxon>
        <taxon>Bacillati</taxon>
        <taxon>Actinomycetota</taxon>
        <taxon>Actinomycetes</taxon>
        <taxon>Micrococcales</taxon>
        <taxon>Micrococcaceae</taxon>
        <taxon>Nesterenkonia</taxon>
    </lineage>
</organism>
<keyword evidence="1 2" id="KW-0732">Signal</keyword>
<sequence length="661" mass="70701">MTASEHRFSLTMTAIASAAALLLTSCAGDDSPEEGTDSDAQAEGTDSDGADPGEGDQLAILAMNDFHGGLATARELACTVETQREAYPDHLLVSAGDDVGASQFESSIQDDEPTLDFFNALEVDASALGNHEFDEGYADITDRLQPHAEFDHLSANLFEADSDERAADPYEIYEVGGLEVAVIGAVTDDTPELVVAEGVADVEFRDPIDSVNEVIAEELEEVDVVVAAFHEGSPSDADWGEVPEDDWAQRLQQDLAEEVDVVLDGHTHNEYGYLAEGLAVVQTGANAANLGQVLVTVDPETGEVTAHEPELLPVADADLEACADFERFTAAEEVVTAAEDYAEEAGSEVLTGQEGYLTTAWGADRAEYVDGIWTSDEAGHGDERGYQSVLGGFTADFIQELDWPEEITPDFSLINAGGIRDDIRQDDSGEVTLRDAFGVMPFNNRMSVVELTGEQVYDLLEQQWGEEGYHQLGFSSALSYTFDEEAEAGERITSVSVDGELVDESGTYLVGVQEFLADGGDGFTVLAEGQDRHNTEIIDSEVWPDYLSEQETLDPDYGQRAVEVSGFDPAEPVSPGDELSFEVGAVHSMSLGAPEVIEVQAVIEQGEQEHELAAADYTVEEGQGSAEFTADIPGELESGDAVLVLTGDTGGTRAEVPITVE</sequence>
<name>A0A7X8YDS0_9MICC</name>
<dbReference type="GO" id="GO:0008768">
    <property type="term" value="F:UDP-sugar diphosphatase activity"/>
    <property type="evidence" value="ECO:0007669"/>
    <property type="project" value="TreeGrafter"/>
</dbReference>
<comment type="similarity">
    <text evidence="2">Belongs to the 5'-nucleotidase family.</text>
</comment>
<evidence type="ECO:0000256" key="3">
    <source>
        <dbReference type="SAM" id="MobiDB-lite"/>
    </source>
</evidence>